<dbReference type="CDD" id="cd09274">
    <property type="entry name" value="RNase_HI_RT_Ty3"/>
    <property type="match status" value="1"/>
</dbReference>
<dbReference type="InterPro" id="IPR041588">
    <property type="entry name" value="Integrase_H2C2"/>
</dbReference>
<keyword evidence="14" id="KW-0233">DNA recombination</keyword>
<feature type="domain" description="Reverse transcriptase" evidence="15">
    <location>
        <begin position="83"/>
        <end position="242"/>
    </location>
</feature>
<dbReference type="GO" id="GO:0006508">
    <property type="term" value="P:proteolysis"/>
    <property type="evidence" value="ECO:0007669"/>
    <property type="project" value="UniProtKB-KW"/>
</dbReference>
<evidence type="ECO:0000313" key="19">
    <source>
        <dbReference type="EMBL" id="MBW0504196.1"/>
    </source>
</evidence>
<reference evidence="19" key="1">
    <citation type="submission" date="2021-03" db="EMBL/GenBank/DDBJ databases">
        <title>Draft genome sequence of rust myrtle Austropuccinia psidii MF-1, a brazilian biotype.</title>
        <authorList>
            <person name="Quecine M.C."/>
            <person name="Pachon D.M.R."/>
            <person name="Bonatelli M.L."/>
            <person name="Correr F.H."/>
            <person name="Franceschini L.M."/>
            <person name="Leite T.F."/>
            <person name="Margarido G.R.A."/>
            <person name="Almeida C.A."/>
            <person name="Ferrarezi J.A."/>
            <person name="Labate C.A."/>
        </authorList>
    </citation>
    <scope>NUCLEOTIDE SEQUENCE</scope>
    <source>
        <strain evidence="19">MF-1</strain>
    </source>
</reference>
<evidence type="ECO:0000259" key="15">
    <source>
        <dbReference type="Pfam" id="PF00078"/>
    </source>
</evidence>
<evidence type="ECO:0008006" key="21">
    <source>
        <dbReference type="Google" id="ProtNLM"/>
    </source>
</evidence>
<keyword evidence="10" id="KW-0229">DNA integration</keyword>
<protein>
    <recommendedName>
        <fullName evidence="21">Reverse transcriptase domain-containing protein</fullName>
    </recommendedName>
</protein>
<evidence type="ECO:0000256" key="7">
    <source>
        <dbReference type="ARBA" id="ARBA00022759"/>
    </source>
</evidence>
<proteinExistence type="predicted"/>
<evidence type="ECO:0000256" key="3">
    <source>
        <dbReference type="ARBA" id="ARBA00022695"/>
    </source>
</evidence>
<dbReference type="GO" id="GO:0015074">
    <property type="term" value="P:DNA integration"/>
    <property type="evidence" value="ECO:0007669"/>
    <property type="project" value="UniProtKB-KW"/>
</dbReference>
<evidence type="ECO:0000259" key="16">
    <source>
        <dbReference type="Pfam" id="PF17917"/>
    </source>
</evidence>
<dbReference type="Pfam" id="PF17921">
    <property type="entry name" value="Integrase_H2C2"/>
    <property type="match status" value="1"/>
</dbReference>
<sequence length="720" mass="82409">MKVVPSTYHQYLDVFSKVKSEKLPPHRTCDHHIKLEGSLPPIGVIYPSSKQESDTLRDYISENVEKGFIQPSSSSTGAPVLFVKKKDGGLHLCVYYRKLNAFTRNNKYPVPPINQLLNVFNGSSIFSKIYLCGSYNLLRIKEGDEHLTCFRAKYGSFEYLVMPFGLTNASSSVQNLVNDIFQDLLDVCSVVYLDDIMVFSKSEEEHVTPVSTVLSRPRANNPFAKASKCLFHVSSVEYLGYVFSSEGLKMDQAKVQKTVNLPPPRNPKALQSFLGFANFYHCFIKNYSKKISSLTSFLKKYSCFPLNEGALSQFHQLKEALTTSPLLLYPPFRKPIPAELNYEIHHKELLGIVWALKRWRAFLLFLSSPFEVLTDCSSLQYFMSSNFLTNRHAHWAELLSECHFSITYHPGRLATLPDALSRRDNVSPQRGEDFISKNPMNFQQLIKQDEVQHLRHSSVKVESFSNLIDSIQKALWQDSQYRNILQELGKGKSIQDYSLDSSSQLLLSKDQVVVPNDPTIQLIILQKRHDSPLARHLGQEKTLKSVKRDFHWSGMTQFIKDHVSSCQQCSRNKNIHHKKDPQFDSVNITQDTPSGKLSTKIQSVQQDFKRELEVSINRFKRYADKSRASPPVFNPGDMVWLSSKNIKSTRPTKKLSKRWLGDFPILKKVSNHAYHLKLPSKWKSIHPVFHISLLEPVKTSTIPNCNQEPPPPIIIKEEEE</sequence>
<dbReference type="PANTHER" id="PTHR37984">
    <property type="entry name" value="PROTEIN CBG26694"/>
    <property type="match status" value="1"/>
</dbReference>
<dbReference type="InterPro" id="IPR043128">
    <property type="entry name" value="Rev_trsase/Diguanyl_cyclase"/>
</dbReference>
<dbReference type="Gene3D" id="1.10.340.70">
    <property type="match status" value="1"/>
</dbReference>
<dbReference type="PANTHER" id="PTHR37984:SF5">
    <property type="entry name" value="PROTEIN NYNRIN-LIKE"/>
    <property type="match status" value="1"/>
</dbReference>
<evidence type="ECO:0000256" key="11">
    <source>
        <dbReference type="ARBA" id="ARBA00022918"/>
    </source>
</evidence>
<dbReference type="GO" id="GO:0046872">
    <property type="term" value="F:metal ion binding"/>
    <property type="evidence" value="ECO:0007669"/>
    <property type="project" value="UniProtKB-KW"/>
</dbReference>
<dbReference type="InterPro" id="IPR043502">
    <property type="entry name" value="DNA/RNA_pol_sf"/>
</dbReference>
<evidence type="ECO:0000256" key="8">
    <source>
        <dbReference type="ARBA" id="ARBA00022801"/>
    </source>
</evidence>
<dbReference type="GO" id="GO:0006310">
    <property type="term" value="P:DNA recombination"/>
    <property type="evidence" value="ECO:0007669"/>
    <property type="project" value="UniProtKB-KW"/>
</dbReference>
<gene>
    <name evidence="19" type="ORF">O181_043911</name>
</gene>
<dbReference type="AlphaFoldDB" id="A0A9Q3DHJ6"/>
<dbReference type="SUPFAM" id="SSF56672">
    <property type="entry name" value="DNA/RNA polymerases"/>
    <property type="match status" value="1"/>
</dbReference>
<feature type="domain" description="Tf2-1-like SH3-like" evidence="18">
    <location>
        <begin position="636"/>
        <end position="697"/>
    </location>
</feature>
<evidence type="ECO:0000256" key="6">
    <source>
        <dbReference type="ARBA" id="ARBA00022750"/>
    </source>
</evidence>
<keyword evidence="11" id="KW-0695">RNA-directed DNA polymerase</keyword>
<dbReference type="Gene3D" id="3.30.70.270">
    <property type="match status" value="2"/>
</dbReference>
<keyword evidence="1" id="KW-0645">Protease</keyword>
<evidence type="ECO:0000256" key="9">
    <source>
        <dbReference type="ARBA" id="ARBA00022842"/>
    </source>
</evidence>
<dbReference type="GO" id="GO:0003964">
    <property type="term" value="F:RNA-directed DNA polymerase activity"/>
    <property type="evidence" value="ECO:0007669"/>
    <property type="project" value="UniProtKB-KW"/>
</dbReference>
<dbReference type="Pfam" id="PF17917">
    <property type="entry name" value="RT_RNaseH"/>
    <property type="match status" value="1"/>
</dbReference>
<keyword evidence="8" id="KW-0378">Hydrolase</keyword>
<evidence type="ECO:0000256" key="4">
    <source>
        <dbReference type="ARBA" id="ARBA00022722"/>
    </source>
</evidence>
<dbReference type="InterPro" id="IPR000477">
    <property type="entry name" value="RT_dom"/>
</dbReference>
<keyword evidence="5" id="KW-0479">Metal-binding</keyword>
<dbReference type="GO" id="GO:0003677">
    <property type="term" value="F:DNA binding"/>
    <property type="evidence" value="ECO:0007669"/>
    <property type="project" value="UniProtKB-KW"/>
</dbReference>
<evidence type="ECO:0000256" key="10">
    <source>
        <dbReference type="ARBA" id="ARBA00022908"/>
    </source>
</evidence>
<dbReference type="GO" id="GO:0004519">
    <property type="term" value="F:endonuclease activity"/>
    <property type="evidence" value="ECO:0007669"/>
    <property type="project" value="UniProtKB-KW"/>
</dbReference>
<evidence type="ECO:0000256" key="5">
    <source>
        <dbReference type="ARBA" id="ARBA00022723"/>
    </source>
</evidence>
<dbReference type="CDD" id="cd01647">
    <property type="entry name" value="RT_LTR"/>
    <property type="match status" value="1"/>
</dbReference>
<dbReference type="EMBL" id="AVOT02017778">
    <property type="protein sequence ID" value="MBW0504196.1"/>
    <property type="molecule type" value="Genomic_DNA"/>
</dbReference>
<feature type="domain" description="Reverse transcriptase RNase H-like" evidence="16">
    <location>
        <begin position="333"/>
        <end position="401"/>
    </location>
</feature>
<dbReference type="InterPro" id="IPR056924">
    <property type="entry name" value="SH3_Tf2-1"/>
</dbReference>
<evidence type="ECO:0000259" key="17">
    <source>
        <dbReference type="Pfam" id="PF17921"/>
    </source>
</evidence>
<dbReference type="InterPro" id="IPR050951">
    <property type="entry name" value="Retrovirus_Pol_polyprotein"/>
</dbReference>
<keyword evidence="2" id="KW-0808">Transferase</keyword>
<dbReference type="Pfam" id="PF00078">
    <property type="entry name" value="RVT_1"/>
    <property type="match status" value="1"/>
</dbReference>
<dbReference type="GO" id="GO:0003887">
    <property type="term" value="F:DNA-directed DNA polymerase activity"/>
    <property type="evidence" value="ECO:0007669"/>
    <property type="project" value="UniProtKB-KW"/>
</dbReference>
<keyword evidence="6" id="KW-0064">Aspartyl protease</keyword>
<accession>A0A9Q3DHJ6</accession>
<dbReference type="Proteomes" id="UP000765509">
    <property type="component" value="Unassembled WGS sequence"/>
</dbReference>
<feature type="domain" description="Integrase zinc-binding" evidence="17">
    <location>
        <begin position="519"/>
        <end position="574"/>
    </location>
</feature>
<keyword evidence="7" id="KW-0255">Endonuclease</keyword>
<keyword evidence="13" id="KW-0238">DNA-binding</keyword>
<keyword evidence="9" id="KW-0460">Magnesium</keyword>
<evidence type="ECO:0000256" key="2">
    <source>
        <dbReference type="ARBA" id="ARBA00022679"/>
    </source>
</evidence>
<dbReference type="Gene3D" id="3.10.10.10">
    <property type="entry name" value="HIV Type 1 Reverse Transcriptase, subunit A, domain 1"/>
    <property type="match status" value="1"/>
</dbReference>
<keyword evidence="4" id="KW-0540">Nuclease</keyword>
<evidence type="ECO:0000259" key="18">
    <source>
        <dbReference type="Pfam" id="PF24626"/>
    </source>
</evidence>
<keyword evidence="3" id="KW-0548">Nucleotidyltransferase</keyword>
<evidence type="ECO:0000256" key="13">
    <source>
        <dbReference type="ARBA" id="ARBA00023125"/>
    </source>
</evidence>
<keyword evidence="20" id="KW-1185">Reference proteome</keyword>
<name>A0A9Q3DHJ6_9BASI</name>
<organism evidence="19 20">
    <name type="scientific">Austropuccinia psidii MF-1</name>
    <dbReference type="NCBI Taxonomy" id="1389203"/>
    <lineage>
        <taxon>Eukaryota</taxon>
        <taxon>Fungi</taxon>
        <taxon>Dikarya</taxon>
        <taxon>Basidiomycota</taxon>
        <taxon>Pucciniomycotina</taxon>
        <taxon>Pucciniomycetes</taxon>
        <taxon>Pucciniales</taxon>
        <taxon>Sphaerophragmiaceae</taxon>
        <taxon>Austropuccinia</taxon>
    </lineage>
</organism>
<evidence type="ECO:0000256" key="14">
    <source>
        <dbReference type="ARBA" id="ARBA00023172"/>
    </source>
</evidence>
<evidence type="ECO:0000256" key="12">
    <source>
        <dbReference type="ARBA" id="ARBA00022932"/>
    </source>
</evidence>
<evidence type="ECO:0000256" key="1">
    <source>
        <dbReference type="ARBA" id="ARBA00022670"/>
    </source>
</evidence>
<keyword evidence="12" id="KW-0239">DNA-directed DNA polymerase</keyword>
<dbReference type="Pfam" id="PF24626">
    <property type="entry name" value="SH3_Tf2-1"/>
    <property type="match status" value="1"/>
</dbReference>
<dbReference type="GO" id="GO:0004190">
    <property type="term" value="F:aspartic-type endopeptidase activity"/>
    <property type="evidence" value="ECO:0007669"/>
    <property type="project" value="UniProtKB-KW"/>
</dbReference>
<comment type="caution">
    <text evidence="19">The sequence shown here is derived from an EMBL/GenBank/DDBJ whole genome shotgun (WGS) entry which is preliminary data.</text>
</comment>
<evidence type="ECO:0000313" key="20">
    <source>
        <dbReference type="Proteomes" id="UP000765509"/>
    </source>
</evidence>
<dbReference type="InterPro" id="IPR041373">
    <property type="entry name" value="RT_RNaseH"/>
</dbReference>
<dbReference type="FunFam" id="1.10.340.70:FF:000001">
    <property type="entry name" value="Retrovirus-related Pol polyprotein from transposon gypsy-like Protein"/>
    <property type="match status" value="1"/>
</dbReference>